<dbReference type="STRING" id="106370.Francci3_0040"/>
<feature type="region of interest" description="Disordered" evidence="1">
    <location>
        <begin position="102"/>
        <end position="145"/>
    </location>
</feature>
<evidence type="ECO:0000313" key="2">
    <source>
        <dbReference type="EMBL" id="ABD09434.1"/>
    </source>
</evidence>
<dbReference type="HOGENOM" id="CLU_083276_0_0_11"/>
<evidence type="ECO:0000313" key="3">
    <source>
        <dbReference type="Proteomes" id="UP000001937"/>
    </source>
</evidence>
<dbReference type="AlphaFoldDB" id="Q2JH08"/>
<organism evidence="2 3">
    <name type="scientific">Frankia casuarinae (strain DSM 45818 / CECT 9043 / HFP020203 / CcI3)</name>
    <dbReference type="NCBI Taxonomy" id="106370"/>
    <lineage>
        <taxon>Bacteria</taxon>
        <taxon>Bacillati</taxon>
        <taxon>Actinomycetota</taxon>
        <taxon>Actinomycetes</taxon>
        <taxon>Frankiales</taxon>
        <taxon>Frankiaceae</taxon>
        <taxon>Frankia</taxon>
    </lineage>
</organism>
<feature type="compositionally biased region" description="Pro residues" evidence="1">
    <location>
        <begin position="116"/>
        <end position="128"/>
    </location>
</feature>
<keyword evidence="3" id="KW-1185">Reference proteome</keyword>
<proteinExistence type="predicted"/>
<gene>
    <name evidence="2" type="ordered locus">Francci3_0040</name>
</gene>
<dbReference type="KEGG" id="fra:Francci3_0040"/>
<reference evidence="2 3" key="1">
    <citation type="journal article" date="2007" name="Genome Res.">
        <title>Genome characteristics of facultatively symbiotic Frankia sp. strains reflect host range and host plant biogeography.</title>
        <authorList>
            <person name="Normand P."/>
            <person name="Lapierre P."/>
            <person name="Tisa L.S."/>
            <person name="Gogarten J.P."/>
            <person name="Alloisio N."/>
            <person name="Bagnarol E."/>
            <person name="Bassi C.A."/>
            <person name="Berry A.M."/>
            <person name="Bickhart D.M."/>
            <person name="Choisne N."/>
            <person name="Couloux A."/>
            <person name="Cournoyer B."/>
            <person name="Cruveiller S."/>
            <person name="Daubin V."/>
            <person name="Demange N."/>
            <person name="Francino M.P."/>
            <person name="Goltsman E."/>
            <person name="Huang Y."/>
            <person name="Kopp O.R."/>
            <person name="Labarre L."/>
            <person name="Lapidus A."/>
            <person name="Lavire C."/>
            <person name="Marechal J."/>
            <person name="Martinez M."/>
            <person name="Mastronunzio J.E."/>
            <person name="Mullin B.C."/>
            <person name="Niemann J."/>
            <person name="Pujic P."/>
            <person name="Rawnsley T."/>
            <person name="Rouy Z."/>
            <person name="Schenowitz C."/>
            <person name="Sellstedt A."/>
            <person name="Tavares F."/>
            <person name="Tomkins J.P."/>
            <person name="Vallenet D."/>
            <person name="Valverde C."/>
            <person name="Wall L.G."/>
            <person name="Wang Y."/>
            <person name="Medigue C."/>
            <person name="Benson D.R."/>
        </authorList>
    </citation>
    <scope>NUCLEOTIDE SEQUENCE [LARGE SCALE GENOMIC DNA]</scope>
    <source>
        <strain evidence="3">DSM 45818 / CECT 9043 / CcI3</strain>
    </source>
</reference>
<name>Q2JH08_FRACC</name>
<evidence type="ECO:0000256" key="1">
    <source>
        <dbReference type="SAM" id="MobiDB-lite"/>
    </source>
</evidence>
<feature type="compositionally biased region" description="Low complexity" evidence="1">
    <location>
        <begin position="102"/>
        <end position="115"/>
    </location>
</feature>
<sequence length="291" mass="28614">MACRPDPPTTTKCSPLTNWSPGCGCRRAPSSSCFRNGPSRLARSVTSGGCVGGGCGTGWTVGNERSHPGAASLRPAAVKPRPWLAVGLLLTVVTVAGCGVSGSTAGPSPAPSATTGPPPGASQAPGPPLATASAPPTGEVDRKDPSAVAADCFTRWQSFDARTDPGPAAGVERARDCLTEDFAASLGAGGAGAGGSGTAAGGDGQAWQEVRAAGTHSRVTVLATTPLGGIDTTATGRVVLQLNVRRETAAGGAAPVVTLSTPALTLLRQTDGTWRVAGADLSSVAGDAPGR</sequence>
<dbReference type="EMBL" id="CP000249">
    <property type="protein sequence ID" value="ABD09434.1"/>
    <property type="molecule type" value="Genomic_DNA"/>
</dbReference>
<protein>
    <submittedName>
        <fullName evidence="2">Uncharacterized protein</fullName>
    </submittedName>
</protein>
<accession>Q2JH08</accession>
<dbReference type="Proteomes" id="UP000001937">
    <property type="component" value="Chromosome"/>
</dbReference>